<reference evidence="2 4" key="1">
    <citation type="submission" date="2023-11" db="EMBL/GenBank/DDBJ databases">
        <title>Unpublished Manusciprt.</title>
        <authorList>
            <person name="Saticioglu I.B."/>
            <person name="Ay H."/>
            <person name="Ajmi N."/>
            <person name="Altun S."/>
            <person name="Duman M."/>
        </authorList>
    </citation>
    <scope>NUCLEOTIDE SEQUENCE</scope>
    <source>
        <strain evidence="1 4">Fl-33</strain>
        <strain evidence="2">Fl-77</strain>
    </source>
</reference>
<proteinExistence type="predicted"/>
<name>A0AAJ2SK73_9FLAO</name>
<dbReference type="Proteomes" id="UP001270053">
    <property type="component" value="Unassembled WGS sequence"/>
</dbReference>
<sequence>MKNFPLIFTFLLPLLCFCQSDKDFKYIAQDNDGGKIYITIPEKEGDYLKFWISHTIPVRPAKNIELKEIFFGGNRELMLVELKYLEKTYTVIKVITYDKKGKIEKSETPAIRLEKIYPESFMDIIATEVCKL</sequence>
<organism evidence="2 3">
    <name type="scientific">Flavobacterium flavipigmentatum</name>
    <dbReference type="NCBI Taxonomy" id="2893884"/>
    <lineage>
        <taxon>Bacteria</taxon>
        <taxon>Pseudomonadati</taxon>
        <taxon>Bacteroidota</taxon>
        <taxon>Flavobacteriia</taxon>
        <taxon>Flavobacteriales</taxon>
        <taxon>Flavobacteriaceae</taxon>
        <taxon>Flavobacterium</taxon>
    </lineage>
</organism>
<gene>
    <name evidence="1" type="ORF">SGQ18_17495</name>
    <name evidence="2" type="ORF">SGQ44_17095</name>
</gene>
<protein>
    <submittedName>
        <fullName evidence="2">Uncharacterized protein</fullName>
    </submittedName>
</protein>
<accession>A0AAJ2SK73</accession>
<dbReference type="RefSeq" id="WP_229973859.1">
    <property type="nucleotide sequence ID" value="NZ_CP087133.1"/>
</dbReference>
<evidence type="ECO:0000313" key="3">
    <source>
        <dbReference type="Proteomes" id="UP001270053"/>
    </source>
</evidence>
<evidence type="ECO:0000313" key="1">
    <source>
        <dbReference type="EMBL" id="MDX6183956.1"/>
    </source>
</evidence>
<evidence type="ECO:0000313" key="2">
    <source>
        <dbReference type="EMBL" id="MDX6187478.1"/>
    </source>
</evidence>
<dbReference type="EMBL" id="JAWXVG010000012">
    <property type="protein sequence ID" value="MDX6183956.1"/>
    <property type="molecule type" value="Genomic_DNA"/>
</dbReference>
<dbReference type="Proteomes" id="UP001278738">
    <property type="component" value="Unassembled WGS sequence"/>
</dbReference>
<comment type="caution">
    <text evidence="2">The sequence shown here is derived from an EMBL/GenBank/DDBJ whole genome shotgun (WGS) entry which is preliminary data.</text>
</comment>
<evidence type="ECO:0000313" key="4">
    <source>
        <dbReference type="Proteomes" id="UP001278738"/>
    </source>
</evidence>
<dbReference type="AlphaFoldDB" id="A0AAJ2SK73"/>
<dbReference type="EMBL" id="JAWXVH010000013">
    <property type="protein sequence ID" value="MDX6187478.1"/>
    <property type="molecule type" value="Genomic_DNA"/>
</dbReference>
<keyword evidence="4" id="KW-1185">Reference proteome</keyword>